<dbReference type="PANTHER" id="PTHR30558">
    <property type="entry name" value="EXBD MEMBRANE COMPONENT OF PMF-DRIVEN MACROMOLECULE IMPORT SYSTEM"/>
    <property type="match status" value="1"/>
</dbReference>
<keyword evidence="10" id="KW-1185">Reference proteome</keyword>
<evidence type="ECO:0000256" key="5">
    <source>
        <dbReference type="ARBA" id="ARBA00022989"/>
    </source>
</evidence>
<dbReference type="GO" id="GO:0015031">
    <property type="term" value="P:protein transport"/>
    <property type="evidence" value="ECO:0007669"/>
    <property type="project" value="UniProtKB-KW"/>
</dbReference>
<dbReference type="GO" id="GO:0005886">
    <property type="term" value="C:plasma membrane"/>
    <property type="evidence" value="ECO:0007669"/>
    <property type="project" value="UniProtKB-SubCell"/>
</dbReference>
<accession>A0A8J7RKW3</accession>
<name>A0A8J7RKW3_9BACT</name>
<dbReference type="Proteomes" id="UP000673975">
    <property type="component" value="Unassembled WGS sequence"/>
</dbReference>
<organism evidence="9 10">
    <name type="scientific">Natronogracilivirga saccharolytica</name>
    <dbReference type="NCBI Taxonomy" id="2812953"/>
    <lineage>
        <taxon>Bacteria</taxon>
        <taxon>Pseudomonadati</taxon>
        <taxon>Balneolota</taxon>
        <taxon>Balneolia</taxon>
        <taxon>Balneolales</taxon>
        <taxon>Cyclonatronaceae</taxon>
        <taxon>Natronogracilivirga</taxon>
    </lineage>
</organism>
<sequence>MNFRADNEVKKPMTLFAAAGLTDIVLLLLIFFLLTSSFVTNFGIRVDIPRAETAAVTEQHFINVTITNDGSFYVMGDPVTRANVASAIREQHSRHPQATLVVRADKNAIVDDAVHVMNVGKALNLSMMMATERASR</sequence>
<dbReference type="PANTHER" id="PTHR30558:SF7">
    <property type="entry name" value="TOL-PAL SYSTEM PROTEIN TOLR"/>
    <property type="match status" value="1"/>
</dbReference>
<comment type="similarity">
    <text evidence="2 7">Belongs to the ExbD/TolR family.</text>
</comment>
<dbReference type="AlphaFoldDB" id="A0A8J7RKW3"/>
<keyword evidence="6 8" id="KW-0472">Membrane</keyword>
<evidence type="ECO:0000256" key="2">
    <source>
        <dbReference type="ARBA" id="ARBA00005811"/>
    </source>
</evidence>
<keyword evidence="4 7" id="KW-0812">Transmembrane</keyword>
<evidence type="ECO:0000256" key="8">
    <source>
        <dbReference type="SAM" id="Phobius"/>
    </source>
</evidence>
<dbReference type="EMBL" id="JAFIDN010000002">
    <property type="protein sequence ID" value="MBP3191539.1"/>
    <property type="molecule type" value="Genomic_DNA"/>
</dbReference>
<evidence type="ECO:0000256" key="3">
    <source>
        <dbReference type="ARBA" id="ARBA00022475"/>
    </source>
</evidence>
<protein>
    <submittedName>
        <fullName evidence="9">Biopolymer transporter ExbD</fullName>
    </submittedName>
</protein>
<keyword evidence="7" id="KW-0813">Transport</keyword>
<dbReference type="RefSeq" id="WP_210510150.1">
    <property type="nucleotide sequence ID" value="NZ_JAFIDN010000002.1"/>
</dbReference>
<reference evidence="9" key="1">
    <citation type="submission" date="2021-02" db="EMBL/GenBank/DDBJ databases">
        <title>Natronogracilivirga saccharolytica gen. nov. sp. nov. a new anaerobic, haloalkiliphilic carbohydrate-fermenting bacterium from soda lake and proposing of Cyclonatronumiaceae fam. nov. in the phylum Balneolaeota.</title>
        <authorList>
            <person name="Zhilina T.N."/>
            <person name="Sorokin D.Y."/>
            <person name="Zavarzina D.G."/>
            <person name="Toshchakov S.V."/>
            <person name="Kublanov I.V."/>
        </authorList>
    </citation>
    <scope>NUCLEOTIDE SEQUENCE</scope>
    <source>
        <strain evidence="9">Z-1702</strain>
    </source>
</reference>
<dbReference type="InterPro" id="IPR003400">
    <property type="entry name" value="ExbD"/>
</dbReference>
<dbReference type="Gene3D" id="3.30.420.270">
    <property type="match status" value="1"/>
</dbReference>
<gene>
    <name evidence="9" type="ORF">NATSA_02565</name>
</gene>
<evidence type="ECO:0000256" key="6">
    <source>
        <dbReference type="ARBA" id="ARBA00023136"/>
    </source>
</evidence>
<keyword evidence="5 8" id="KW-1133">Transmembrane helix</keyword>
<evidence type="ECO:0000256" key="1">
    <source>
        <dbReference type="ARBA" id="ARBA00004162"/>
    </source>
</evidence>
<evidence type="ECO:0000313" key="9">
    <source>
        <dbReference type="EMBL" id="MBP3191539.1"/>
    </source>
</evidence>
<dbReference type="GO" id="GO:0022857">
    <property type="term" value="F:transmembrane transporter activity"/>
    <property type="evidence" value="ECO:0007669"/>
    <property type="project" value="InterPro"/>
</dbReference>
<comment type="caution">
    <text evidence="9">The sequence shown here is derived from an EMBL/GenBank/DDBJ whole genome shotgun (WGS) entry which is preliminary data.</text>
</comment>
<dbReference type="Pfam" id="PF02472">
    <property type="entry name" value="ExbD"/>
    <property type="match status" value="1"/>
</dbReference>
<evidence type="ECO:0000256" key="7">
    <source>
        <dbReference type="RuleBase" id="RU003879"/>
    </source>
</evidence>
<comment type="subcellular location">
    <subcellularLocation>
        <location evidence="1">Cell membrane</location>
        <topology evidence="1">Single-pass membrane protein</topology>
    </subcellularLocation>
    <subcellularLocation>
        <location evidence="7">Cell membrane</location>
        <topology evidence="7">Single-pass type II membrane protein</topology>
    </subcellularLocation>
</comment>
<evidence type="ECO:0000256" key="4">
    <source>
        <dbReference type="ARBA" id="ARBA00022692"/>
    </source>
</evidence>
<evidence type="ECO:0000313" key="10">
    <source>
        <dbReference type="Proteomes" id="UP000673975"/>
    </source>
</evidence>
<proteinExistence type="inferred from homology"/>
<keyword evidence="3" id="KW-1003">Cell membrane</keyword>
<keyword evidence="7" id="KW-0653">Protein transport</keyword>
<feature type="transmembrane region" description="Helical" evidence="8">
    <location>
        <begin position="12"/>
        <end position="34"/>
    </location>
</feature>